<protein>
    <submittedName>
        <fullName evidence="4">Alpha/beta hydrolase</fullName>
    </submittedName>
</protein>
<gene>
    <name evidence="4" type="ORF">FV139_10525</name>
</gene>
<organism evidence="4 5">
    <name type="scientific">Parahaliea maris</name>
    <dbReference type="NCBI Taxonomy" id="2716870"/>
    <lineage>
        <taxon>Bacteria</taxon>
        <taxon>Pseudomonadati</taxon>
        <taxon>Pseudomonadota</taxon>
        <taxon>Gammaproteobacteria</taxon>
        <taxon>Cellvibrionales</taxon>
        <taxon>Halieaceae</taxon>
        <taxon>Parahaliea</taxon>
    </lineage>
</organism>
<evidence type="ECO:0000313" key="4">
    <source>
        <dbReference type="EMBL" id="TXS94038.1"/>
    </source>
</evidence>
<dbReference type="GO" id="GO:0016787">
    <property type="term" value="F:hydrolase activity"/>
    <property type="evidence" value="ECO:0007669"/>
    <property type="project" value="UniProtKB-KW"/>
</dbReference>
<evidence type="ECO:0000256" key="2">
    <source>
        <dbReference type="ARBA" id="ARBA00022801"/>
    </source>
</evidence>
<dbReference type="Pfam" id="PF07859">
    <property type="entry name" value="Abhydrolase_3"/>
    <property type="match status" value="1"/>
</dbReference>
<dbReference type="PANTHER" id="PTHR48081:SF8">
    <property type="entry name" value="ALPHA_BETA HYDROLASE FOLD-3 DOMAIN-CONTAINING PROTEIN-RELATED"/>
    <property type="match status" value="1"/>
</dbReference>
<reference evidence="4 5" key="1">
    <citation type="submission" date="2019-08" db="EMBL/GenBank/DDBJ databases">
        <title>Parahaliea maris sp. nov., isolated from the surface seawater.</title>
        <authorList>
            <person name="Liu Y."/>
        </authorList>
    </citation>
    <scope>NUCLEOTIDE SEQUENCE [LARGE SCALE GENOMIC DNA]</scope>
    <source>
        <strain evidence="4 5">HSLHS9</strain>
    </source>
</reference>
<dbReference type="EMBL" id="VRZA01000003">
    <property type="protein sequence ID" value="TXS94038.1"/>
    <property type="molecule type" value="Genomic_DNA"/>
</dbReference>
<dbReference type="AlphaFoldDB" id="A0A5C8ZZX0"/>
<dbReference type="InterPro" id="IPR050300">
    <property type="entry name" value="GDXG_lipolytic_enzyme"/>
</dbReference>
<dbReference type="InterPro" id="IPR013094">
    <property type="entry name" value="AB_hydrolase_3"/>
</dbReference>
<keyword evidence="5" id="KW-1185">Reference proteome</keyword>
<dbReference type="PANTHER" id="PTHR48081">
    <property type="entry name" value="AB HYDROLASE SUPERFAMILY PROTEIN C4A8.06C"/>
    <property type="match status" value="1"/>
</dbReference>
<dbReference type="Proteomes" id="UP000321039">
    <property type="component" value="Unassembled WGS sequence"/>
</dbReference>
<sequence>MLQRLKALILRQYYRFSSVHAWRGALPTPRYSERQLPLSPPVNIRIYPGERGAEHPLLVYFHGGGWVIGDLASHQPFCQRLCELSGCSVVSVDYRLAPEHPFPAAPADCLAATRWIAGHPDECGPSNGQLVLGGDSAGGNLALCTALALSDAQREILAGLLLIYPVTDHYSAGYDSYRTRATGQVLTANLMRWFWDTYLGPADPAGEAVSTRPLLSPALESLPPSILVTAGKDPLLDEGRALKDRLEQAGVALNYRHYDAEEHGFACSHAPRDAAKDCHTRLADWLSSLAGRA</sequence>
<dbReference type="PROSITE" id="PS01173">
    <property type="entry name" value="LIPASE_GDXG_HIS"/>
    <property type="match status" value="1"/>
</dbReference>
<name>A0A5C8ZZX0_9GAMM</name>
<dbReference type="Gene3D" id="3.40.50.1820">
    <property type="entry name" value="alpha/beta hydrolase"/>
    <property type="match status" value="1"/>
</dbReference>
<evidence type="ECO:0000256" key="1">
    <source>
        <dbReference type="ARBA" id="ARBA00010515"/>
    </source>
</evidence>
<dbReference type="SUPFAM" id="SSF53474">
    <property type="entry name" value="alpha/beta-Hydrolases"/>
    <property type="match status" value="1"/>
</dbReference>
<keyword evidence="2 4" id="KW-0378">Hydrolase</keyword>
<comment type="similarity">
    <text evidence="1">Belongs to the 'GDXG' lipolytic enzyme family.</text>
</comment>
<comment type="caution">
    <text evidence="4">The sequence shown here is derived from an EMBL/GenBank/DDBJ whole genome shotgun (WGS) entry which is preliminary data.</text>
</comment>
<evidence type="ECO:0000259" key="3">
    <source>
        <dbReference type="Pfam" id="PF07859"/>
    </source>
</evidence>
<proteinExistence type="inferred from homology"/>
<dbReference type="InterPro" id="IPR029058">
    <property type="entry name" value="AB_hydrolase_fold"/>
</dbReference>
<feature type="domain" description="Alpha/beta hydrolase fold-3" evidence="3">
    <location>
        <begin position="58"/>
        <end position="266"/>
    </location>
</feature>
<dbReference type="RefSeq" id="WP_148068380.1">
    <property type="nucleotide sequence ID" value="NZ_VRZA01000003.1"/>
</dbReference>
<accession>A0A5C8ZZX0</accession>
<dbReference type="InterPro" id="IPR002168">
    <property type="entry name" value="Lipase_GDXG_HIS_AS"/>
</dbReference>
<evidence type="ECO:0000313" key="5">
    <source>
        <dbReference type="Proteomes" id="UP000321039"/>
    </source>
</evidence>